<gene>
    <name evidence="1" type="ORF">CFP56_018247</name>
</gene>
<reference evidence="1 2" key="1">
    <citation type="journal article" date="2018" name="Sci. Data">
        <title>The draft genome sequence of cork oak.</title>
        <authorList>
            <person name="Ramos A.M."/>
            <person name="Usie A."/>
            <person name="Barbosa P."/>
            <person name="Barros P.M."/>
            <person name="Capote T."/>
            <person name="Chaves I."/>
            <person name="Simoes F."/>
            <person name="Abreu I."/>
            <person name="Carrasquinho I."/>
            <person name="Faro C."/>
            <person name="Guimaraes J.B."/>
            <person name="Mendonca D."/>
            <person name="Nobrega F."/>
            <person name="Rodrigues L."/>
            <person name="Saibo N.J.M."/>
            <person name="Varela M.C."/>
            <person name="Egas C."/>
            <person name="Matos J."/>
            <person name="Miguel C.M."/>
            <person name="Oliveira M.M."/>
            <person name="Ricardo C.P."/>
            <person name="Goncalves S."/>
        </authorList>
    </citation>
    <scope>NUCLEOTIDE SEQUENCE [LARGE SCALE GENOMIC DNA]</scope>
    <source>
        <strain evidence="2">cv. HL8</strain>
    </source>
</reference>
<dbReference type="PANTHER" id="PTHR33264">
    <property type="entry name" value="EXPRESSED PROTEIN"/>
    <property type="match status" value="1"/>
</dbReference>
<keyword evidence="2" id="KW-1185">Reference proteome</keyword>
<dbReference type="EMBL" id="PKMF04000288">
    <property type="protein sequence ID" value="KAK7839254.1"/>
    <property type="molecule type" value="Genomic_DNA"/>
</dbReference>
<proteinExistence type="predicted"/>
<name>A0AAW0KJP1_QUESU</name>
<feature type="non-terminal residue" evidence="1">
    <location>
        <position position="1"/>
    </location>
</feature>
<evidence type="ECO:0000313" key="2">
    <source>
        <dbReference type="Proteomes" id="UP000237347"/>
    </source>
</evidence>
<dbReference type="PANTHER" id="PTHR33264:SF8">
    <property type="entry name" value="EXPRESSED PROTEIN"/>
    <property type="match status" value="1"/>
</dbReference>
<accession>A0AAW0KJP1</accession>
<protein>
    <submittedName>
        <fullName evidence="1">Uncharacterized protein</fullName>
    </submittedName>
</protein>
<sequence length="167" mass="19062">TLKKRRIVVDCAIERRGKRCRVLIGETTVIGERERQAADCGGGRRNGAECAAVCCCCPCGLVNLVILALYKVPASLCKKAWKRRRLLKMKKKAFILHNNDREMAEVKKLSLDDQYDRHNQLMMMYGGDEKKRDGGDGTEAVDWEKEMWDRFGSGGFWRSRSQRDTSS</sequence>
<evidence type="ECO:0000313" key="1">
    <source>
        <dbReference type="EMBL" id="KAK7839254.1"/>
    </source>
</evidence>
<dbReference type="Proteomes" id="UP000237347">
    <property type="component" value="Unassembled WGS sequence"/>
</dbReference>
<dbReference type="AlphaFoldDB" id="A0AAW0KJP1"/>
<organism evidence="1 2">
    <name type="scientific">Quercus suber</name>
    <name type="common">Cork oak</name>
    <dbReference type="NCBI Taxonomy" id="58331"/>
    <lineage>
        <taxon>Eukaryota</taxon>
        <taxon>Viridiplantae</taxon>
        <taxon>Streptophyta</taxon>
        <taxon>Embryophyta</taxon>
        <taxon>Tracheophyta</taxon>
        <taxon>Spermatophyta</taxon>
        <taxon>Magnoliopsida</taxon>
        <taxon>eudicotyledons</taxon>
        <taxon>Gunneridae</taxon>
        <taxon>Pentapetalae</taxon>
        <taxon>rosids</taxon>
        <taxon>fabids</taxon>
        <taxon>Fagales</taxon>
        <taxon>Fagaceae</taxon>
        <taxon>Quercus</taxon>
    </lineage>
</organism>
<comment type="caution">
    <text evidence="1">The sequence shown here is derived from an EMBL/GenBank/DDBJ whole genome shotgun (WGS) entry which is preliminary data.</text>
</comment>